<evidence type="ECO:0000256" key="8">
    <source>
        <dbReference type="ARBA" id="ARBA00023315"/>
    </source>
</evidence>
<evidence type="ECO:0000259" key="12">
    <source>
        <dbReference type="Pfam" id="PF00155"/>
    </source>
</evidence>
<evidence type="ECO:0000313" key="14">
    <source>
        <dbReference type="Proteomes" id="UP000474159"/>
    </source>
</evidence>
<comment type="caution">
    <text evidence="13">The sequence shown here is derived from an EMBL/GenBank/DDBJ whole genome shotgun (WGS) entry which is preliminary data.</text>
</comment>
<name>A0A6L3T4Z1_9HYPH</name>
<dbReference type="PANTHER" id="PTHR13693">
    <property type="entry name" value="CLASS II AMINOTRANSFERASE/8-AMINO-7-OXONONANOATE SYNTHASE"/>
    <property type="match status" value="1"/>
</dbReference>
<evidence type="ECO:0000256" key="6">
    <source>
        <dbReference type="ARBA" id="ARBA00022898"/>
    </source>
</evidence>
<evidence type="ECO:0000256" key="7">
    <source>
        <dbReference type="ARBA" id="ARBA00023133"/>
    </source>
</evidence>
<dbReference type="Proteomes" id="UP000474159">
    <property type="component" value="Unassembled WGS sequence"/>
</dbReference>
<evidence type="ECO:0000256" key="5">
    <source>
        <dbReference type="ARBA" id="ARBA00022679"/>
    </source>
</evidence>
<dbReference type="InterPro" id="IPR015424">
    <property type="entry name" value="PyrdxlP-dep_Trfase"/>
</dbReference>
<dbReference type="GO" id="GO:0030170">
    <property type="term" value="F:pyridoxal phosphate binding"/>
    <property type="evidence" value="ECO:0007669"/>
    <property type="project" value="UniProtKB-UniRule"/>
</dbReference>
<evidence type="ECO:0000256" key="1">
    <source>
        <dbReference type="ARBA" id="ARBA00001933"/>
    </source>
</evidence>
<keyword evidence="14" id="KW-1185">Reference proteome</keyword>
<keyword evidence="8 11" id="KW-0012">Acyltransferase</keyword>
<evidence type="ECO:0000256" key="9">
    <source>
        <dbReference type="ARBA" id="ARBA00047654"/>
    </source>
</evidence>
<comment type="pathway">
    <text evidence="2 11">Porphyrin-containing compound metabolism; protoporphyrin-IX biosynthesis; 5-aminolevulinate from glycine: step 1/1.</text>
</comment>
<keyword evidence="6 10" id="KW-0663">Pyridoxal phosphate</keyword>
<protein>
    <recommendedName>
        <fullName evidence="11">5-aminolevulinate synthase</fullName>
        <ecNumber evidence="11">2.3.1.37</ecNumber>
    </recommendedName>
    <alternativeName>
        <fullName evidence="11">5-aminolevulinic acid synthase</fullName>
    </alternativeName>
    <alternativeName>
        <fullName evidence="11">Delta-ALA synthase</fullName>
    </alternativeName>
    <alternativeName>
        <fullName evidence="11">Delta-aminolevulinate synthase</fullName>
    </alternativeName>
</protein>
<dbReference type="InterPro" id="IPR015421">
    <property type="entry name" value="PyrdxlP-dep_Trfase_major"/>
</dbReference>
<dbReference type="CDD" id="cd06454">
    <property type="entry name" value="KBL_like"/>
    <property type="match status" value="1"/>
</dbReference>
<dbReference type="InterPro" id="IPR004839">
    <property type="entry name" value="Aminotransferase_I/II_large"/>
</dbReference>
<feature type="domain" description="Aminotransferase class I/classII large" evidence="12">
    <location>
        <begin position="46"/>
        <end position="390"/>
    </location>
</feature>
<evidence type="ECO:0000256" key="4">
    <source>
        <dbReference type="ARBA" id="ARBA00011738"/>
    </source>
</evidence>
<dbReference type="EC" id="2.3.1.37" evidence="11"/>
<dbReference type="PANTHER" id="PTHR13693:SF102">
    <property type="entry name" value="2-AMINO-3-KETOBUTYRATE COENZYME A LIGASE, MITOCHONDRIAL"/>
    <property type="match status" value="1"/>
</dbReference>
<dbReference type="InterPro" id="IPR010961">
    <property type="entry name" value="4pyrrol_synth_NH2levulA_synth"/>
</dbReference>
<dbReference type="UniPathway" id="UPA00251">
    <property type="reaction ID" value="UER00375"/>
</dbReference>
<dbReference type="PROSITE" id="PS00599">
    <property type="entry name" value="AA_TRANSFER_CLASS_2"/>
    <property type="match status" value="1"/>
</dbReference>
<dbReference type="Gene3D" id="3.90.1150.10">
    <property type="entry name" value="Aspartate Aminotransferase, domain 1"/>
    <property type="match status" value="1"/>
</dbReference>
<evidence type="ECO:0000256" key="2">
    <source>
        <dbReference type="ARBA" id="ARBA00005029"/>
    </source>
</evidence>
<dbReference type="AlphaFoldDB" id="A0A6L3T4Z1"/>
<dbReference type="NCBIfam" id="TIGR01821">
    <property type="entry name" value="5aminolev_synth"/>
    <property type="match status" value="1"/>
</dbReference>
<dbReference type="Gene3D" id="3.40.640.10">
    <property type="entry name" value="Type I PLP-dependent aspartate aminotransferase-like (Major domain)"/>
    <property type="match status" value="1"/>
</dbReference>
<keyword evidence="7 11" id="KW-0350">Heme biosynthesis</keyword>
<comment type="subunit">
    <text evidence="4">Homodimer.</text>
</comment>
<keyword evidence="5 11" id="KW-0808">Transferase</keyword>
<comment type="cofactor">
    <cofactor evidence="1 10">
        <name>pyridoxal 5'-phosphate</name>
        <dbReference type="ChEBI" id="CHEBI:597326"/>
    </cofactor>
</comment>
<evidence type="ECO:0000313" key="13">
    <source>
        <dbReference type="EMBL" id="KAB1080074.1"/>
    </source>
</evidence>
<dbReference type="OrthoDB" id="9807157at2"/>
<dbReference type="InterPro" id="IPR015422">
    <property type="entry name" value="PyrdxlP-dep_Trfase_small"/>
</dbReference>
<proteinExistence type="inferred from homology"/>
<dbReference type="RefSeq" id="WP_150999056.1">
    <property type="nucleotide sequence ID" value="NZ_BPQY01000290.1"/>
</dbReference>
<evidence type="ECO:0000256" key="10">
    <source>
        <dbReference type="RuleBase" id="RU003693"/>
    </source>
</evidence>
<dbReference type="InterPro" id="IPR001917">
    <property type="entry name" value="Aminotrans_II_pyridoxalP_BS"/>
</dbReference>
<dbReference type="GO" id="GO:0006782">
    <property type="term" value="P:protoporphyrinogen IX biosynthetic process"/>
    <property type="evidence" value="ECO:0007669"/>
    <property type="project" value="UniProtKB-UniRule"/>
</dbReference>
<dbReference type="InterPro" id="IPR050087">
    <property type="entry name" value="AON_synthase_class-II"/>
</dbReference>
<dbReference type="Pfam" id="PF00155">
    <property type="entry name" value="Aminotran_1_2"/>
    <property type="match status" value="1"/>
</dbReference>
<accession>A0A6L3T4Z1</accession>
<dbReference type="GO" id="GO:0003870">
    <property type="term" value="F:5-aminolevulinate synthase activity"/>
    <property type="evidence" value="ECO:0007669"/>
    <property type="project" value="UniProtKB-EC"/>
</dbReference>
<dbReference type="SUPFAM" id="SSF53383">
    <property type="entry name" value="PLP-dependent transferases"/>
    <property type="match status" value="1"/>
</dbReference>
<reference evidence="13 14" key="1">
    <citation type="submission" date="2019-09" db="EMBL/GenBank/DDBJ databases">
        <title>YIM 48816 draft genome.</title>
        <authorList>
            <person name="Jiang L."/>
        </authorList>
    </citation>
    <scope>NUCLEOTIDE SEQUENCE [LARGE SCALE GENOMIC DNA]</scope>
    <source>
        <strain evidence="13 14">YIM 48816</strain>
    </source>
</reference>
<sequence length="405" mass="44001">MDYEAFFGAELNGLHREGRYRVFTDLERQAGRFPHAVHHRPDGERPVTVWCSNDYLGMGQHPAVLGAMHEALERCGAGAGGTRNISGTNHYHVLLERELADLHAKEAALLFTSGYVSNWAALGTLAGRLPGCVVLSDEGNHASMIEGIRASRAERHIFRHNDPEDLDRKLSLIEPGRPKLVAFESVYSMDGDIAPIAEICDVAEAHGALTYLDEVHAVGLYGPRGGGISEREGLAHRLDVIEGTLGKAFAVHGGYITGSARLCDFVRSFASGFIFTTSLPPAVAAGAAASIRHLKASGAERARHQERVAKVRAHLDAVGIPYLPNESHIVPVMVCDPVLCKAISDTLLDEFGIYVQPINYPTVPRGTERLRITPSPLHTDADIDHLVEALSTIWRRIGLEKVAAE</sequence>
<evidence type="ECO:0000256" key="3">
    <source>
        <dbReference type="ARBA" id="ARBA00008392"/>
    </source>
</evidence>
<dbReference type="FunFam" id="3.40.640.10:FF:000006">
    <property type="entry name" value="5-aminolevulinate synthase, mitochondrial"/>
    <property type="match status" value="1"/>
</dbReference>
<organism evidence="13 14">
    <name type="scientific">Methylobacterium soli</name>
    <dbReference type="NCBI Taxonomy" id="553447"/>
    <lineage>
        <taxon>Bacteria</taxon>
        <taxon>Pseudomonadati</taxon>
        <taxon>Pseudomonadota</taxon>
        <taxon>Alphaproteobacteria</taxon>
        <taxon>Hyphomicrobiales</taxon>
        <taxon>Methylobacteriaceae</taxon>
        <taxon>Methylobacterium</taxon>
    </lineage>
</organism>
<evidence type="ECO:0000256" key="11">
    <source>
        <dbReference type="RuleBase" id="RU910713"/>
    </source>
</evidence>
<dbReference type="EMBL" id="VZZK01000006">
    <property type="protein sequence ID" value="KAB1080074.1"/>
    <property type="molecule type" value="Genomic_DNA"/>
</dbReference>
<comment type="catalytic activity">
    <reaction evidence="9 11">
        <text>succinyl-CoA + glycine + H(+) = 5-aminolevulinate + CO2 + CoA</text>
        <dbReference type="Rhea" id="RHEA:12921"/>
        <dbReference type="ChEBI" id="CHEBI:15378"/>
        <dbReference type="ChEBI" id="CHEBI:16526"/>
        <dbReference type="ChEBI" id="CHEBI:57287"/>
        <dbReference type="ChEBI" id="CHEBI:57292"/>
        <dbReference type="ChEBI" id="CHEBI:57305"/>
        <dbReference type="ChEBI" id="CHEBI:356416"/>
        <dbReference type="EC" id="2.3.1.37"/>
    </reaction>
</comment>
<comment type="similarity">
    <text evidence="3 10">Belongs to the class-II pyridoxal-phosphate-dependent aminotransferase family.</text>
</comment>
<gene>
    <name evidence="13" type="primary">hemA</name>
    <name evidence="13" type="ORF">F6X53_07520</name>
</gene>